<evidence type="ECO:0000313" key="3">
    <source>
        <dbReference type="Proteomes" id="UP001181355"/>
    </source>
</evidence>
<feature type="transmembrane region" description="Helical" evidence="1">
    <location>
        <begin position="48"/>
        <end position="74"/>
    </location>
</feature>
<evidence type="ECO:0000256" key="1">
    <source>
        <dbReference type="SAM" id="Phobius"/>
    </source>
</evidence>
<sequence>MNIHKQVAAWLAIVTGMLSLLVALIFGVFMGGIGAFASGGDTKVLGLFAFLGGFIFIFFGFFAILNILAGIFYLRGSSIARIWLIISNILSLFGFPLGTIIGAYSLWAILKDDAPQAQPPAIDAPQ</sequence>
<protein>
    <recommendedName>
        <fullName evidence="4">DUF4064 domain-containing protein</fullName>
    </recommendedName>
</protein>
<keyword evidence="1" id="KW-0812">Transmembrane</keyword>
<dbReference type="Proteomes" id="UP001181355">
    <property type="component" value="Chromosome"/>
</dbReference>
<keyword evidence="3" id="KW-1185">Reference proteome</keyword>
<keyword evidence="1" id="KW-0472">Membrane</keyword>
<gene>
    <name evidence="2" type="ORF">RF679_16430</name>
</gene>
<keyword evidence="1" id="KW-1133">Transmembrane helix</keyword>
<evidence type="ECO:0000313" key="2">
    <source>
        <dbReference type="EMBL" id="WMW80219.1"/>
    </source>
</evidence>
<proteinExistence type="predicted"/>
<dbReference type="EMBL" id="CP133720">
    <property type="protein sequence ID" value="WMW80219.1"/>
    <property type="molecule type" value="Genomic_DNA"/>
</dbReference>
<reference evidence="2" key="1">
    <citation type="submission" date="2023-09" db="EMBL/GenBank/DDBJ databases">
        <title>Undibacterium sp. 20NA77.5 isolated from freshwater.</title>
        <authorList>
            <person name="Le V."/>
            <person name="Ko S.-R."/>
            <person name="Ahn C.-Y."/>
            <person name="Oh H.-M."/>
        </authorList>
    </citation>
    <scope>NUCLEOTIDE SEQUENCE</scope>
    <source>
        <strain evidence="2">20NA77.5</strain>
    </source>
</reference>
<organism evidence="2 3">
    <name type="scientific">Undibacterium cyanobacteriorum</name>
    <dbReference type="NCBI Taxonomy" id="3073561"/>
    <lineage>
        <taxon>Bacteria</taxon>
        <taxon>Pseudomonadati</taxon>
        <taxon>Pseudomonadota</taxon>
        <taxon>Betaproteobacteria</taxon>
        <taxon>Burkholderiales</taxon>
        <taxon>Oxalobacteraceae</taxon>
        <taxon>Undibacterium</taxon>
    </lineage>
</organism>
<accession>A0ABY9RG73</accession>
<evidence type="ECO:0008006" key="4">
    <source>
        <dbReference type="Google" id="ProtNLM"/>
    </source>
</evidence>
<name>A0ABY9RG73_9BURK</name>
<dbReference type="RefSeq" id="WP_309481712.1">
    <property type="nucleotide sequence ID" value="NZ_CP133720.1"/>
</dbReference>
<feature type="transmembrane region" description="Helical" evidence="1">
    <location>
        <begin position="86"/>
        <end position="110"/>
    </location>
</feature>
<feature type="transmembrane region" description="Helical" evidence="1">
    <location>
        <begin position="7"/>
        <end position="36"/>
    </location>
</feature>